<evidence type="ECO:0000313" key="1">
    <source>
        <dbReference type="EMBL" id="CAE7704190.1"/>
    </source>
</evidence>
<gene>
    <name evidence="1" type="ORF">SPIL2461_LOCUS19849</name>
</gene>
<sequence length="93" mass="10365">DGRICTNCAYGNGTLPTTCQCENPPFSVPAQYNEACGMGKECAQGQGICFRPCMTFLHITSCPTDYCHWNTLTLLCEDRPPDMPTVYWRETST</sequence>
<proteinExistence type="predicted"/>
<comment type="caution">
    <text evidence="1">The sequence shown here is derived from an EMBL/GenBank/DDBJ whole genome shotgun (WGS) entry which is preliminary data.</text>
</comment>
<protein>
    <submittedName>
        <fullName evidence="1">Uncharacterized protein</fullName>
    </submittedName>
</protein>
<dbReference type="OrthoDB" id="409849at2759"/>
<dbReference type="EMBL" id="CAJNIZ010044887">
    <property type="protein sequence ID" value="CAE7704190.1"/>
    <property type="molecule type" value="Genomic_DNA"/>
</dbReference>
<name>A0A812X2I1_SYMPI</name>
<dbReference type="AlphaFoldDB" id="A0A812X2I1"/>
<feature type="non-terminal residue" evidence="1">
    <location>
        <position position="1"/>
    </location>
</feature>
<accession>A0A812X2I1</accession>
<feature type="non-terminal residue" evidence="1">
    <location>
        <position position="93"/>
    </location>
</feature>
<evidence type="ECO:0000313" key="2">
    <source>
        <dbReference type="Proteomes" id="UP000649617"/>
    </source>
</evidence>
<dbReference type="Proteomes" id="UP000649617">
    <property type="component" value="Unassembled WGS sequence"/>
</dbReference>
<reference evidence="1" key="1">
    <citation type="submission" date="2021-02" db="EMBL/GenBank/DDBJ databases">
        <authorList>
            <person name="Dougan E. K."/>
            <person name="Rhodes N."/>
            <person name="Thang M."/>
            <person name="Chan C."/>
        </authorList>
    </citation>
    <scope>NUCLEOTIDE SEQUENCE</scope>
</reference>
<organism evidence="1 2">
    <name type="scientific">Symbiodinium pilosum</name>
    <name type="common">Dinoflagellate</name>
    <dbReference type="NCBI Taxonomy" id="2952"/>
    <lineage>
        <taxon>Eukaryota</taxon>
        <taxon>Sar</taxon>
        <taxon>Alveolata</taxon>
        <taxon>Dinophyceae</taxon>
        <taxon>Suessiales</taxon>
        <taxon>Symbiodiniaceae</taxon>
        <taxon>Symbiodinium</taxon>
    </lineage>
</organism>
<keyword evidence="2" id="KW-1185">Reference proteome</keyword>